<feature type="domain" description="NapC/NirT cytochrome c N-terminal" evidence="9">
    <location>
        <begin position="114"/>
        <end position="190"/>
    </location>
</feature>
<dbReference type="InterPro" id="IPR005126">
    <property type="entry name" value="NapC/NirT_cyt_c_N"/>
</dbReference>
<dbReference type="GO" id="GO:0030313">
    <property type="term" value="C:cell envelope"/>
    <property type="evidence" value="ECO:0007669"/>
    <property type="project" value="UniProtKB-SubCell"/>
</dbReference>
<feature type="domain" description="Doubled CXXCH motif" evidence="10">
    <location>
        <begin position="304"/>
        <end position="349"/>
    </location>
</feature>
<evidence type="ECO:0000256" key="8">
    <source>
        <dbReference type="SAM" id="Phobius"/>
    </source>
</evidence>
<evidence type="ECO:0000256" key="2">
    <source>
        <dbReference type="ARBA" id="ARBA00022448"/>
    </source>
</evidence>
<evidence type="ECO:0000256" key="3">
    <source>
        <dbReference type="ARBA" id="ARBA00022617"/>
    </source>
</evidence>
<evidence type="ECO:0000256" key="1">
    <source>
        <dbReference type="ARBA" id="ARBA00004196"/>
    </source>
</evidence>
<feature type="transmembrane region" description="Helical" evidence="8">
    <location>
        <begin position="64"/>
        <end position="88"/>
    </location>
</feature>
<dbReference type="GO" id="GO:0016491">
    <property type="term" value="F:oxidoreductase activity"/>
    <property type="evidence" value="ECO:0007669"/>
    <property type="project" value="TreeGrafter"/>
</dbReference>
<evidence type="ECO:0000256" key="6">
    <source>
        <dbReference type="ARBA" id="ARBA00022982"/>
    </source>
</evidence>
<keyword evidence="4" id="KW-0479">Metal-binding</keyword>
<keyword evidence="5" id="KW-0732">Signal</keyword>
<dbReference type="PANTHER" id="PTHR35038:SF6">
    <property type="entry name" value="SURFACE LOCALIZED DECAHEME CYTOCHROME C LIPOPROTEIN"/>
    <property type="match status" value="1"/>
</dbReference>
<keyword evidence="7" id="KW-0408">Iron</keyword>
<comment type="subcellular location">
    <subcellularLocation>
        <location evidence="1">Cell envelope</location>
    </subcellularLocation>
</comment>
<reference evidence="12" key="1">
    <citation type="submission" date="2017-09" db="EMBL/GenBank/DDBJ databases">
        <title>Depth-based differentiation of microbial function through sediment-hosted aquifers and enrichment of novel symbionts in the deep terrestrial subsurface.</title>
        <authorList>
            <person name="Probst A.J."/>
            <person name="Ladd B."/>
            <person name="Jarett J.K."/>
            <person name="Geller-Mcgrath D.E."/>
            <person name="Sieber C.M.K."/>
            <person name="Emerson J.B."/>
            <person name="Anantharaman K."/>
            <person name="Thomas B.C."/>
            <person name="Malmstrom R."/>
            <person name="Stieglmeier M."/>
            <person name="Klingl A."/>
            <person name="Woyke T."/>
            <person name="Ryan C.M."/>
            <person name="Banfield J.F."/>
        </authorList>
    </citation>
    <scope>NUCLEOTIDE SEQUENCE [LARGE SCALE GENOMIC DNA]</scope>
</reference>
<proteinExistence type="predicted"/>
<dbReference type="RefSeq" id="WP_286679138.1">
    <property type="nucleotide sequence ID" value="NZ_MNXI01000131.1"/>
</dbReference>
<evidence type="ECO:0000313" key="11">
    <source>
        <dbReference type="EMBL" id="PIZ42658.1"/>
    </source>
</evidence>
<dbReference type="InterPro" id="IPR038266">
    <property type="entry name" value="NapC/NirT_cytc_sf"/>
</dbReference>
<dbReference type="GO" id="GO:0046872">
    <property type="term" value="F:metal ion binding"/>
    <property type="evidence" value="ECO:0007669"/>
    <property type="project" value="UniProtKB-KW"/>
</dbReference>
<evidence type="ECO:0000313" key="12">
    <source>
        <dbReference type="Proteomes" id="UP000230956"/>
    </source>
</evidence>
<keyword evidence="8" id="KW-0472">Membrane</keyword>
<evidence type="ECO:0000259" key="10">
    <source>
        <dbReference type="Pfam" id="PF09699"/>
    </source>
</evidence>
<keyword evidence="8" id="KW-0812">Transmembrane</keyword>
<keyword evidence="8" id="KW-1133">Transmembrane helix</keyword>
<dbReference type="EMBL" id="PFNG01000003">
    <property type="protein sequence ID" value="PIZ42658.1"/>
    <property type="molecule type" value="Genomic_DNA"/>
</dbReference>
<dbReference type="SUPFAM" id="SSF48695">
    <property type="entry name" value="Multiheme cytochromes"/>
    <property type="match status" value="1"/>
</dbReference>
<dbReference type="Proteomes" id="UP000230956">
    <property type="component" value="Unassembled WGS sequence"/>
</dbReference>
<evidence type="ECO:0000256" key="4">
    <source>
        <dbReference type="ARBA" id="ARBA00022723"/>
    </source>
</evidence>
<accession>A0A2M7TBU4</accession>
<dbReference type="AlphaFoldDB" id="A0A2M7TBU4"/>
<protein>
    <submittedName>
        <fullName evidence="11">Uncharacterized protein</fullName>
    </submittedName>
</protein>
<name>A0A2M7TBU4_9ACTN</name>
<organism evidence="11 12">
    <name type="scientific">Candidatus Aquicultor secundus</name>
    <dbReference type="NCBI Taxonomy" id="1973895"/>
    <lineage>
        <taxon>Bacteria</taxon>
        <taxon>Bacillati</taxon>
        <taxon>Actinomycetota</taxon>
        <taxon>Candidatus Aquicultoria</taxon>
        <taxon>Candidatus Aquicultorales</taxon>
        <taxon>Candidatus Aquicultoraceae</taxon>
        <taxon>Candidatus Aquicultor</taxon>
    </lineage>
</organism>
<dbReference type="InterPro" id="IPR036280">
    <property type="entry name" value="Multihaem_cyt_sf"/>
</dbReference>
<comment type="caution">
    <text evidence="11">The sequence shown here is derived from an EMBL/GenBank/DDBJ whole genome shotgun (WGS) entry which is preliminary data.</text>
</comment>
<keyword evidence="3" id="KW-0349">Heme</keyword>
<dbReference type="Pfam" id="PF03264">
    <property type="entry name" value="Cytochrom_NNT"/>
    <property type="match status" value="1"/>
</dbReference>
<keyword evidence="2" id="KW-0813">Transport</keyword>
<dbReference type="Gene3D" id="1.10.3820.10">
    <property type="entry name" value="Di-heme elbow motif domain"/>
    <property type="match status" value="1"/>
</dbReference>
<sequence length="426" mass="47428">MLWDKLGLLGAYIYIAATTQSDSLLGRLANDVANWKKYMPLIKSLLGQVKTIFRNPRRYPRESVIVISAVILTFLVIMLLVMTVLSLKRQYKIYKASRRVRKKLPREEVIKRLSITGGVLAVVMLAIAIGSSQPAFCSRCHSIETHYATWQKSAHKDSTSCLSCHYEPGVFGFLIGNVHGAQNLLAHFVKGDDIPRAIVSNAACLQCHRDIYSRTITDEREIKVRHKDLLSGGLICTNCHPDVAHSVKANRTFAMNSCVTCHNNKTASSKCSSCHKQDIAYKPDRTLDDWPKVKDIGLTCTGCHKPVTTQRCVNCHGLSLPHAAQFRKHHPMEAETRNGLCYKCHWQKMTENRMCGCHDPGEIHGNTENWYYGHRAVAKKNGAGCNCHGLSFCARCHDDADKVYPSGYAGGGGANQMHGGWNTGMQ</sequence>
<dbReference type="InterPro" id="IPR051829">
    <property type="entry name" value="Multiheme_Cytochr_ET"/>
</dbReference>
<keyword evidence="6" id="KW-0249">Electron transport</keyword>
<feature type="transmembrane region" description="Helical" evidence="8">
    <location>
        <begin position="109"/>
        <end position="130"/>
    </location>
</feature>
<evidence type="ECO:0000256" key="5">
    <source>
        <dbReference type="ARBA" id="ARBA00022729"/>
    </source>
</evidence>
<dbReference type="PANTHER" id="PTHR35038">
    <property type="entry name" value="DISSIMILATORY SULFITE REDUCTASE SIRA"/>
    <property type="match status" value="1"/>
</dbReference>
<dbReference type="CDD" id="cd08168">
    <property type="entry name" value="Cytochrom_C3"/>
    <property type="match status" value="1"/>
</dbReference>
<evidence type="ECO:0000256" key="7">
    <source>
        <dbReference type="ARBA" id="ARBA00023004"/>
    </source>
</evidence>
<evidence type="ECO:0000259" key="9">
    <source>
        <dbReference type="Pfam" id="PF03264"/>
    </source>
</evidence>
<dbReference type="Pfam" id="PF09699">
    <property type="entry name" value="Paired_CXXCH_1"/>
    <property type="match status" value="1"/>
</dbReference>
<dbReference type="InterPro" id="IPR010177">
    <property type="entry name" value="Paired_CXXCH_1"/>
</dbReference>
<gene>
    <name evidence="11" type="ORF">COY37_00105</name>
</gene>